<feature type="transmembrane region" description="Helical" evidence="1">
    <location>
        <begin position="206"/>
        <end position="226"/>
    </location>
</feature>
<dbReference type="EMBL" id="LNIX01000005">
    <property type="protein sequence ID" value="OXA54237.1"/>
    <property type="molecule type" value="Genomic_DNA"/>
</dbReference>
<protein>
    <recommendedName>
        <fullName evidence="4">Gustatory receptor</fullName>
    </recommendedName>
</protein>
<keyword evidence="1" id="KW-0812">Transmembrane</keyword>
<evidence type="ECO:0000313" key="2">
    <source>
        <dbReference type="EMBL" id="OXA54237.1"/>
    </source>
</evidence>
<keyword evidence="1" id="KW-0472">Membrane</keyword>
<sequence>MEPTKSLSTSIDLTGVPLKPLPGLTQQVLPFFTFTRSLALCPLSFESMRKKGQVNFKFKFGGALFSLCLILALFFNLLIFIGVLKYGGLLKYDVLPGSDLWPTNSGQLYTAIDHVSGFTAGLITSISSVYVMIAPIDYFIAFLKAPKLTKWLNDWNEIEDEMQQMGFSMDQIKIRKFIKYFIPLFEFGPVLAVGGFETFLRLDPKYPVHCVFIIIYASLPHICYSAGDSQALVMLKCLQVEFREVRAHIEKTFDGGLVQLEVRRVHLLLIKLRSQAKRCGEYLAPQQLVSISMTIYFMGASCFIFVSVLSDQPVWDASWLWITTSMTGAWVAYGMSRLYVKICMAVSITKEEAQIASLLKSEGLKMKFGTDYYSTELREVHTLLTTHPTEVSFNNYVTLNSSLILGVIQQVFTHFIILMQFRR</sequence>
<reference evidence="2 3" key="1">
    <citation type="submission" date="2015-12" db="EMBL/GenBank/DDBJ databases">
        <title>The genome of Folsomia candida.</title>
        <authorList>
            <person name="Faddeeva A."/>
            <person name="Derks M.F."/>
            <person name="Anvar Y."/>
            <person name="Smit S."/>
            <person name="Van Straalen N."/>
            <person name="Roelofs D."/>
        </authorList>
    </citation>
    <scope>NUCLEOTIDE SEQUENCE [LARGE SCALE GENOMIC DNA]</scope>
    <source>
        <strain evidence="2 3">VU population</strain>
        <tissue evidence="2">Whole body</tissue>
    </source>
</reference>
<feature type="transmembrane region" description="Helical" evidence="1">
    <location>
        <begin position="118"/>
        <end position="143"/>
    </location>
</feature>
<accession>A0A226EB17</accession>
<feature type="transmembrane region" description="Helical" evidence="1">
    <location>
        <begin position="319"/>
        <end position="340"/>
    </location>
</feature>
<feature type="transmembrane region" description="Helical" evidence="1">
    <location>
        <begin position="177"/>
        <end position="200"/>
    </location>
</feature>
<proteinExistence type="predicted"/>
<feature type="transmembrane region" description="Helical" evidence="1">
    <location>
        <begin position="60"/>
        <end position="84"/>
    </location>
</feature>
<evidence type="ECO:0000313" key="3">
    <source>
        <dbReference type="Proteomes" id="UP000198287"/>
    </source>
</evidence>
<comment type="caution">
    <text evidence="2">The sequence shown here is derived from an EMBL/GenBank/DDBJ whole genome shotgun (WGS) entry which is preliminary data.</text>
</comment>
<dbReference type="AlphaFoldDB" id="A0A226EB17"/>
<keyword evidence="3" id="KW-1185">Reference proteome</keyword>
<organism evidence="2 3">
    <name type="scientific">Folsomia candida</name>
    <name type="common">Springtail</name>
    <dbReference type="NCBI Taxonomy" id="158441"/>
    <lineage>
        <taxon>Eukaryota</taxon>
        <taxon>Metazoa</taxon>
        <taxon>Ecdysozoa</taxon>
        <taxon>Arthropoda</taxon>
        <taxon>Hexapoda</taxon>
        <taxon>Collembola</taxon>
        <taxon>Entomobryomorpha</taxon>
        <taxon>Isotomoidea</taxon>
        <taxon>Isotomidae</taxon>
        <taxon>Proisotominae</taxon>
        <taxon>Folsomia</taxon>
    </lineage>
</organism>
<dbReference type="Proteomes" id="UP000198287">
    <property type="component" value="Unassembled WGS sequence"/>
</dbReference>
<evidence type="ECO:0008006" key="4">
    <source>
        <dbReference type="Google" id="ProtNLM"/>
    </source>
</evidence>
<keyword evidence="1" id="KW-1133">Transmembrane helix</keyword>
<evidence type="ECO:0000256" key="1">
    <source>
        <dbReference type="SAM" id="Phobius"/>
    </source>
</evidence>
<feature type="transmembrane region" description="Helical" evidence="1">
    <location>
        <begin position="288"/>
        <end position="307"/>
    </location>
</feature>
<gene>
    <name evidence="2" type="ORF">Fcan01_10434</name>
</gene>
<name>A0A226EB17_FOLCA</name>